<protein>
    <submittedName>
        <fullName evidence="1">Uncharacterized protein</fullName>
    </submittedName>
</protein>
<gene>
    <name evidence="1" type="ORF">POPTR_007G111050</name>
</gene>
<accession>A0A3N7FE17</accession>
<proteinExistence type="predicted"/>
<keyword evidence="2" id="KW-1185">Reference proteome</keyword>
<dbReference type="InParanoid" id="A0A3N7FE17"/>
<evidence type="ECO:0000313" key="2">
    <source>
        <dbReference type="Proteomes" id="UP000006729"/>
    </source>
</evidence>
<dbReference type="Proteomes" id="UP000006729">
    <property type="component" value="Chromosome 7"/>
</dbReference>
<organism evidence="1 2">
    <name type="scientific">Populus trichocarpa</name>
    <name type="common">Western balsam poplar</name>
    <name type="synonym">Populus balsamifera subsp. trichocarpa</name>
    <dbReference type="NCBI Taxonomy" id="3694"/>
    <lineage>
        <taxon>Eukaryota</taxon>
        <taxon>Viridiplantae</taxon>
        <taxon>Streptophyta</taxon>
        <taxon>Embryophyta</taxon>
        <taxon>Tracheophyta</taxon>
        <taxon>Spermatophyta</taxon>
        <taxon>Magnoliopsida</taxon>
        <taxon>eudicotyledons</taxon>
        <taxon>Gunneridae</taxon>
        <taxon>Pentapetalae</taxon>
        <taxon>rosids</taxon>
        <taxon>fabids</taxon>
        <taxon>Malpighiales</taxon>
        <taxon>Salicaceae</taxon>
        <taxon>Saliceae</taxon>
        <taxon>Populus</taxon>
    </lineage>
</organism>
<name>A0A3N7FE17_POPTR</name>
<reference evidence="1 2" key="1">
    <citation type="journal article" date="2006" name="Science">
        <title>The genome of black cottonwood, Populus trichocarpa (Torr. &amp; Gray).</title>
        <authorList>
            <person name="Tuskan G.A."/>
            <person name="Difazio S."/>
            <person name="Jansson S."/>
            <person name="Bohlmann J."/>
            <person name="Grigoriev I."/>
            <person name="Hellsten U."/>
            <person name="Putnam N."/>
            <person name="Ralph S."/>
            <person name="Rombauts S."/>
            <person name="Salamov A."/>
            <person name="Schein J."/>
            <person name="Sterck L."/>
            <person name="Aerts A."/>
            <person name="Bhalerao R.R."/>
            <person name="Bhalerao R.P."/>
            <person name="Blaudez D."/>
            <person name="Boerjan W."/>
            <person name="Brun A."/>
            <person name="Brunner A."/>
            <person name="Busov V."/>
            <person name="Campbell M."/>
            <person name="Carlson J."/>
            <person name="Chalot M."/>
            <person name="Chapman J."/>
            <person name="Chen G.L."/>
            <person name="Cooper D."/>
            <person name="Coutinho P.M."/>
            <person name="Couturier J."/>
            <person name="Covert S."/>
            <person name="Cronk Q."/>
            <person name="Cunningham R."/>
            <person name="Davis J."/>
            <person name="Degroeve S."/>
            <person name="Dejardin A."/>
            <person name="Depamphilis C."/>
            <person name="Detter J."/>
            <person name="Dirks B."/>
            <person name="Dubchak I."/>
            <person name="Duplessis S."/>
            <person name="Ehlting J."/>
            <person name="Ellis B."/>
            <person name="Gendler K."/>
            <person name="Goodstein D."/>
            <person name="Gribskov M."/>
            <person name="Grimwood J."/>
            <person name="Groover A."/>
            <person name="Gunter L."/>
            <person name="Hamberger B."/>
            <person name="Heinze B."/>
            <person name="Helariutta Y."/>
            <person name="Henrissat B."/>
            <person name="Holligan D."/>
            <person name="Holt R."/>
            <person name="Huang W."/>
            <person name="Islam-Faridi N."/>
            <person name="Jones S."/>
            <person name="Jones-Rhoades M."/>
            <person name="Jorgensen R."/>
            <person name="Joshi C."/>
            <person name="Kangasjarvi J."/>
            <person name="Karlsson J."/>
            <person name="Kelleher C."/>
            <person name="Kirkpatrick R."/>
            <person name="Kirst M."/>
            <person name="Kohler A."/>
            <person name="Kalluri U."/>
            <person name="Larimer F."/>
            <person name="Leebens-Mack J."/>
            <person name="Leple J.C."/>
            <person name="Locascio P."/>
            <person name="Lou Y."/>
            <person name="Lucas S."/>
            <person name="Martin F."/>
            <person name="Montanini B."/>
            <person name="Napoli C."/>
            <person name="Nelson D.R."/>
            <person name="Nelson C."/>
            <person name="Nieminen K."/>
            <person name="Nilsson O."/>
            <person name="Pereda V."/>
            <person name="Peter G."/>
            <person name="Philippe R."/>
            <person name="Pilate G."/>
            <person name="Poliakov A."/>
            <person name="Razumovskaya J."/>
            <person name="Richardson P."/>
            <person name="Rinaldi C."/>
            <person name="Ritland K."/>
            <person name="Rouze P."/>
            <person name="Ryaboy D."/>
            <person name="Schmutz J."/>
            <person name="Schrader J."/>
            <person name="Segerman B."/>
            <person name="Shin H."/>
            <person name="Siddiqui A."/>
            <person name="Sterky F."/>
            <person name="Terry A."/>
            <person name="Tsai C.J."/>
            <person name="Uberbacher E."/>
            <person name="Unneberg P."/>
            <person name="Vahala J."/>
            <person name="Wall K."/>
            <person name="Wessler S."/>
            <person name="Yang G."/>
            <person name="Yin T."/>
            <person name="Douglas C."/>
            <person name="Marra M."/>
            <person name="Sandberg G."/>
            <person name="Van de Peer Y."/>
            <person name="Rokhsar D."/>
        </authorList>
    </citation>
    <scope>NUCLEOTIDE SEQUENCE [LARGE SCALE GENOMIC DNA]</scope>
    <source>
        <strain evidence="2">cv. Nisqually</strain>
    </source>
</reference>
<sequence>MSFLTISNVVRIDLRKDTINSNDALSIESRL</sequence>
<dbReference type="AlphaFoldDB" id="A0A3N7FE17"/>
<dbReference type="EMBL" id="CM009296">
    <property type="protein sequence ID" value="RQO92860.1"/>
    <property type="molecule type" value="Genomic_DNA"/>
</dbReference>
<evidence type="ECO:0000313" key="1">
    <source>
        <dbReference type="EMBL" id="RQO92860.1"/>
    </source>
</evidence>